<reference key="1">
    <citation type="submission" date="2010-11" db="EMBL/GenBank/DDBJ databases">
        <title>The complete genome of Leadbetterella byssophila DSM 17132.</title>
        <authorList>
            <consortium name="US DOE Joint Genome Institute (JGI-PGF)"/>
            <person name="Lucas S."/>
            <person name="Copeland A."/>
            <person name="Lapidus A."/>
            <person name="Glavina del Rio T."/>
            <person name="Dalin E."/>
            <person name="Tice H."/>
            <person name="Bruce D."/>
            <person name="Goodwin L."/>
            <person name="Pitluck S."/>
            <person name="Kyrpides N."/>
            <person name="Mavromatis K."/>
            <person name="Ivanova N."/>
            <person name="Teshima H."/>
            <person name="Brettin T."/>
            <person name="Detter J.C."/>
            <person name="Han C."/>
            <person name="Tapia R."/>
            <person name="Land M."/>
            <person name="Hauser L."/>
            <person name="Markowitz V."/>
            <person name="Cheng J.-F."/>
            <person name="Hugenholtz P."/>
            <person name="Woyke T."/>
            <person name="Wu D."/>
            <person name="Tindall B."/>
            <person name="Pomrenke H.G."/>
            <person name="Brambilla E."/>
            <person name="Klenk H.-P."/>
            <person name="Eisen J.A."/>
        </authorList>
    </citation>
    <scope>NUCLEOTIDE SEQUENCE [LARGE SCALE GENOMIC DNA]</scope>
    <source>
        <strain>DSM 17132</strain>
    </source>
</reference>
<dbReference type="HOGENOM" id="CLU_004317_0_1_10"/>
<name>E4RSE6_LEAB4</name>
<comment type="similarity">
    <text evidence="7">Belongs to the TonB-dependent receptor family.</text>
</comment>
<keyword evidence="2 7" id="KW-0813">Transport</keyword>
<evidence type="ECO:0000256" key="5">
    <source>
        <dbReference type="ARBA" id="ARBA00023136"/>
    </source>
</evidence>
<evidence type="ECO:0000313" key="9">
    <source>
        <dbReference type="EMBL" id="ADQ17682.1"/>
    </source>
</evidence>
<evidence type="ECO:0000256" key="2">
    <source>
        <dbReference type="ARBA" id="ARBA00022448"/>
    </source>
</evidence>
<dbReference type="Gene3D" id="2.60.40.1120">
    <property type="entry name" value="Carboxypeptidase-like, regulatory domain"/>
    <property type="match status" value="1"/>
</dbReference>
<reference evidence="9 10" key="2">
    <citation type="journal article" date="2011" name="Stand. Genomic Sci.">
        <title>Complete genome sequence of Leadbetterella byssophila type strain (4M15).</title>
        <authorList>
            <person name="Abt B."/>
            <person name="Teshima H."/>
            <person name="Lucas S."/>
            <person name="Lapidus A."/>
            <person name="Del Rio T.G."/>
            <person name="Nolan M."/>
            <person name="Tice H."/>
            <person name="Cheng J.F."/>
            <person name="Pitluck S."/>
            <person name="Liolios K."/>
            <person name="Pagani I."/>
            <person name="Ivanova N."/>
            <person name="Mavromatis K."/>
            <person name="Pati A."/>
            <person name="Tapia R."/>
            <person name="Han C."/>
            <person name="Goodwin L."/>
            <person name="Chen A."/>
            <person name="Palaniappan K."/>
            <person name="Land M."/>
            <person name="Hauser L."/>
            <person name="Chang Y.J."/>
            <person name="Jeffries C.D."/>
            <person name="Rohde M."/>
            <person name="Goker M."/>
            <person name="Tindall B.J."/>
            <person name="Detter J.C."/>
            <person name="Woyke T."/>
            <person name="Bristow J."/>
            <person name="Eisen J.A."/>
            <person name="Markowitz V."/>
            <person name="Hugenholtz P."/>
            <person name="Klenk H.P."/>
            <person name="Kyrpides N.C."/>
        </authorList>
    </citation>
    <scope>NUCLEOTIDE SEQUENCE [LARGE SCALE GENOMIC DNA]</scope>
    <source>
        <strain evidence="10">DSM 17132 / JCM 16389 / KACC 11308 / NBRC 106382 / 4M15</strain>
    </source>
</reference>
<dbReference type="Proteomes" id="UP000007435">
    <property type="component" value="Chromosome"/>
</dbReference>
<evidence type="ECO:0000256" key="1">
    <source>
        <dbReference type="ARBA" id="ARBA00004571"/>
    </source>
</evidence>
<dbReference type="InterPro" id="IPR036942">
    <property type="entry name" value="Beta-barrel_TonB_sf"/>
</dbReference>
<dbReference type="Gene3D" id="2.170.130.10">
    <property type="entry name" value="TonB-dependent receptor, plug domain"/>
    <property type="match status" value="1"/>
</dbReference>
<dbReference type="InterPro" id="IPR023996">
    <property type="entry name" value="TonB-dep_OMP_SusC/RagA"/>
</dbReference>
<evidence type="ECO:0000256" key="6">
    <source>
        <dbReference type="ARBA" id="ARBA00023237"/>
    </source>
</evidence>
<dbReference type="Gene3D" id="2.40.170.20">
    <property type="entry name" value="TonB-dependent receptor, beta-barrel domain"/>
    <property type="match status" value="1"/>
</dbReference>
<dbReference type="STRING" id="649349.Lbys_1986"/>
<dbReference type="NCBIfam" id="TIGR04056">
    <property type="entry name" value="OMP_RagA_SusC"/>
    <property type="match status" value="1"/>
</dbReference>
<keyword evidence="6 7" id="KW-0998">Cell outer membrane</keyword>
<dbReference type="Pfam" id="PF13715">
    <property type="entry name" value="CarbopepD_reg_2"/>
    <property type="match status" value="1"/>
</dbReference>
<keyword evidence="3 7" id="KW-1134">Transmembrane beta strand</keyword>
<dbReference type="eggNOG" id="COG4771">
    <property type="taxonomic scope" value="Bacteria"/>
</dbReference>
<dbReference type="KEGG" id="lby:Lbys_1986"/>
<keyword evidence="4 7" id="KW-0812">Transmembrane</keyword>
<sequence>MSRKSTFILGMLVLGIVHQGVSQNKVSGRITDVSNSQPVSNALIKVLDSDTGTASDSLGFFSLVVMELPVTLHISHVGYDPVYWPLAGVPKNPLEVRLQKRTHTLNEVVISTGYQQIPRERMTGSFSQVNHELFNRRVSPDLLARLEDVVPGLVFNRRHGANNISIRGRNTINGDGQPLIVVDNFPFEGDLSSLNPNDIENVTVLRDAAASSIWGARAGNGVIVITTRKGSYQQAPVITFNANVTVSEKPDFYYQPQMSSSDYIDWEQYMFQRGYYNSFLNNANKVAFTPVVELLFQQKSGQISDDAAMRQIEAMKNYDVRRDMEKYLYQNGLNSQYSLALSGGSAHQKYALSVGYDRILAAAVGDERERLTLNANHTYGLFNNRLELTTGVYYASQTQDRNSPGQLTYTSIRGVQPLYPYGRLADDQGKALITAKNHRLPYAKQALENGLLDWTYKPLEEMEKSDKTTQGQEIRLRAAVTYKVFPFLKTEVSYLYQSSSASLRDYYGLDTYYTRDLINTYTQKGADNGLTFPIPKGGILDRGQSTVAGHSLRGQLNFSKKVGIGELDAISGAELRDHHTERMNSRWYGYDDEYATAVQVDYTRYFPSYVNPGTSLLIPSNASQAYLIDRYLSYYANAGYSIKKKYVLSASARLDQSNLFGVKTNQKGVPLWSGGLAWVVSSEEFMKDAPFSYLRLRATYGSSGNVNKSLSAKTTAAFSPTDFFSLLPYATIQNPPNPTLRWEKVKMLNFGLDFESRNGRFGGSLEYYRKRGLDLFGQVPYPPSTGISTFSGNVAETGGHGMDLSVNIKAARGSVQWDVFTLFSYVSDKVTDFKVEYPARNFAQSNETGGYALVGKPQYALYSYDFAGLDPENGDPLGYLDGEVSNQWGKIMQTTAVEQLRYHGPARPVVYGAIRNNLSWKGITLSANLSYRLGYYFRRSSVSYTSLWQGLPVHGDYEKRWRQPGDEQFTSVPSDPGGPNSNRTTFYLFSSALIDRADHFRLQDVQLSYTVNKLGTGTLKLQNTQVYVYANNLGILWKATKAHLDPDYPVSNFPPQRSLALGIRFNF</sequence>
<keyword evidence="9" id="KW-0675">Receptor</keyword>
<dbReference type="InterPro" id="IPR039426">
    <property type="entry name" value="TonB-dep_rcpt-like"/>
</dbReference>
<dbReference type="GO" id="GO:0009279">
    <property type="term" value="C:cell outer membrane"/>
    <property type="evidence" value="ECO:0007669"/>
    <property type="project" value="UniProtKB-SubCell"/>
</dbReference>
<dbReference type="Pfam" id="PF07715">
    <property type="entry name" value="Plug"/>
    <property type="match status" value="1"/>
</dbReference>
<dbReference type="NCBIfam" id="TIGR04057">
    <property type="entry name" value="SusC_RagA_signa"/>
    <property type="match status" value="1"/>
</dbReference>
<dbReference type="AlphaFoldDB" id="E4RSE6"/>
<comment type="subcellular location">
    <subcellularLocation>
        <location evidence="1 7">Cell outer membrane</location>
        <topology evidence="1 7">Multi-pass membrane protein</topology>
    </subcellularLocation>
</comment>
<evidence type="ECO:0000256" key="4">
    <source>
        <dbReference type="ARBA" id="ARBA00022692"/>
    </source>
</evidence>
<feature type="domain" description="TonB-dependent receptor plug" evidence="8">
    <location>
        <begin position="121"/>
        <end position="222"/>
    </location>
</feature>
<evidence type="ECO:0000313" key="10">
    <source>
        <dbReference type="Proteomes" id="UP000007435"/>
    </source>
</evidence>
<dbReference type="PROSITE" id="PS52016">
    <property type="entry name" value="TONB_DEPENDENT_REC_3"/>
    <property type="match status" value="1"/>
</dbReference>
<dbReference type="SUPFAM" id="SSF56935">
    <property type="entry name" value="Porins"/>
    <property type="match status" value="1"/>
</dbReference>
<accession>E4RSE6</accession>
<keyword evidence="5 7" id="KW-0472">Membrane</keyword>
<dbReference type="InterPro" id="IPR023997">
    <property type="entry name" value="TonB-dep_OMP_SusC/RagA_CS"/>
</dbReference>
<dbReference type="InterPro" id="IPR008969">
    <property type="entry name" value="CarboxyPept-like_regulatory"/>
</dbReference>
<evidence type="ECO:0000256" key="7">
    <source>
        <dbReference type="PROSITE-ProRule" id="PRU01360"/>
    </source>
</evidence>
<organism evidence="9 10">
    <name type="scientific">Leadbetterella byssophila (strain DSM 17132 / JCM 16389 / KACC 11308 / NBRC 106382 / 4M15)</name>
    <dbReference type="NCBI Taxonomy" id="649349"/>
    <lineage>
        <taxon>Bacteria</taxon>
        <taxon>Pseudomonadati</taxon>
        <taxon>Bacteroidota</taxon>
        <taxon>Cytophagia</taxon>
        <taxon>Cytophagales</taxon>
        <taxon>Leadbetterellaceae</taxon>
        <taxon>Leadbetterella</taxon>
    </lineage>
</organism>
<proteinExistence type="inferred from homology"/>
<gene>
    <name evidence="9" type="ordered locus">Lbys_1986</name>
</gene>
<protein>
    <submittedName>
        <fullName evidence="9">TonB-dependent receptor plug</fullName>
    </submittedName>
</protein>
<dbReference type="InterPro" id="IPR012910">
    <property type="entry name" value="Plug_dom"/>
</dbReference>
<evidence type="ECO:0000256" key="3">
    <source>
        <dbReference type="ARBA" id="ARBA00022452"/>
    </source>
</evidence>
<dbReference type="SUPFAM" id="SSF49464">
    <property type="entry name" value="Carboxypeptidase regulatory domain-like"/>
    <property type="match status" value="1"/>
</dbReference>
<keyword evidence="10" id="KW-1185">Reference proteome</keyword>
<dbReference type="EMBL" id="CP002305">
    <property type="protein sequence ID" value="ADQ17682.1"/>
    <property type="molecule type" value="Genomic_DNA"/>
</dbReference>
<dbReference type="InterPro" id="IPR037066">
    <property type="entry name" value="Plug_dom_sf"/>
</dbReference>
<evidence type="ECO:0000259" key="8">
    <source>
        <dbReference type="Pfam" id="PF07715"/>
    </source>
</evidence>